<dbReference type="STRING" id="1121338.CLTEP_26700"/>
<sequence length="441" mass="49658">MSVLFNFILKGGDTMNNALTTTLFIGIDVSSKSNYVFALDFFGEKLFSFQTSNNLPGSEEIVANIISCLKENSLTHLTIAMESTSFYSWHLANVLATHDALIWFKPKIYCLNPRVICAYKKSFIDMDKTDPKDAFVIADFARVGKITTAPWDGSKYIALQRLTRCRLHLMENISREKSYILSNIFLKFSELAVLDKNESPFSNTFGASSLAVLTEFMSIEELATASLEDLVAFLVDKSKNRFSAPEATAKLLQKAARDSYRLDKSLYDPLNATIAASLNCIKSLEKEVKGLDKAIEKAVKRLDNHQFQCLISIPGIGPIFAAGIVSELGNITKFTNQSCLAKYAGLTWRKKQSGNFTADNTFLTKTGNKYLRYYLLEATASVTRYNTEYKDYYNRKYAEALVHKHKRALALTGRKLVRLIFSLLRNNQLYTSNEVVEKVTT</sequence>
<evidence type="ECO:0000313" key="4">
    <source>
        <dbReference type="Proteomes" id="UP000075531"/>
    </source>
</evidence>
<dbReference type="Pfam" id="PF01548">
    <property type="entry name" value="DEDD_Tnp_IS110"/>
    <property type="match status" value="1"/>
</dbReference>
<protein>
    <submittedName>
        <fullName evidence="3">Transposase IS116/IS110/IS902 family protein</fullName>
    </submittedName>
</protein>
<evidence type="ECO:0000313" key="3">
    <source>
        <dbReference type="EMBL" id="KYH30434.1"/>
    </source>
</evidence>
<feature type="domain" description="Transposase IS116/IS110/IS902 C-terminal" evidence="2">
    <location>
        <begin position="308"/>
        <end position="393"/>
    </location>
</feature>
<dbReference type="NCBIfam" id="NF033542">
    <property type="entry name" value="transpos_IS110"/>
    <property type="match status" value="1"/>
</dbReference>
<name>A0A151AS09_9CLOT</name>
<dbReference type="GO" id="GO:0003677">
    <property type="term" value="F:DNA binding"/>
    <property type="evidence" value="ECO:0007669"/>
    <property type="project" value="InterPro"/>
</dbReference>
<dbReference type="GO" id="GO:0004803">
    <property type="term" value="F:transposase activity"/>
    <property type="evidence" value="ECO:0007669"/>
    <property type="project" value="InterPro"/>
</dbReference>
<accession>A0A151AS09</accession>
<dbReference type="PANTHER" id="PTHR33055:SF13">
    <property type="entry name" value="TRANSPOSASE"/>
    <property type="match status" value="1"/>
</dbReference>
<dbReference type="PATRIC" id="fig|1121338.3.peg.2785"/>
<feature type="domain" description="Transposase IS110-like N-terminal" evidence="1">
    <location>
        <begin position="25"/>
        <end position="181"/>
    </location>
</feature>
<dbReference type="Pfam" id="PF02371">
    <property type="entry name" value="Transposase_20"/>
    <property type="match status" value="1"/>
</dbReference>
<comment type="caution">
    <text evidence="3">The sequence shown here is derived from an EMBL/GenBank/DDBJ whole genome shotgun (WGS) entry which is preliminary data.</text>
</comment>
<dbReference type="InterPro" id="IPR047650">
    <property type="entry name" value="Transpos_IS110"/>
</dbReference>
<evidence type="ECO:0000259" key="1">
    <source>
        <dbReference type="Pfam" id="PF01548"/>
    </source>
</evidence>
<reference evidence="3 4" key="1">
    <citation type="submission" date="2016-02" db="EMBL/GenBank/DDBJ databases">
        <title>Genome sequence of Clostridium tepidiprofundi DSM 19306.</title>
        <authorList>
            <person name="Poehlein A."/>
            <person name="Daniel R."/>
        </authorList>
    </citation>
    <scope>NUCLEOTIDE SEQUENCE [LARGE SCALE GENOMIC DNA]</scope>
    <source>
        <strain evidence="3 4">DSM 19306</strain>
    </source>
</reference>
<dbReference type="Proteomes" id="UP000075531">
    <property type="component" value="Unassembled WGS sequence"/>
</dbReference>
<evidence type="ECO:0000259" key="2">
    <source>
        <dbReference type="Pfam" id="PF02371"/>
    </source>
</evidence>
<dbReference type="InterPro" id="IPR003346">
    <property type="entry name" value="Transposase_20"/>
</dbReference>
<organism evidence="3 4">
    <name type="scientific">Clostridium tepidiprofundi DSM 19306</name>
    <dbReference type="NCBI Taxonomy" id="1121338"/>
    <lineage>
        <taxon>Bacteria</taxon>
        <taxon>Bacillati</taxon>
        <taxon>Bacillota</taxon>
        <taxon>Clostridia</taxon>
        <taxon>Eubacteriales</taxon>
        <taxon>Clostridiaceae</taxon>
        <taxon>Clostridium</taxon>
    </lineage>
</organism>
<gene>
    <name evidence="3" type="ORF">CLTEP_26700</name>
</gene>
<keyword evidence="4" id="KW-1185">Reference proteome</keyword>
<proteinExistence type="predicted"/>
<dbReference type="AlphaFoldDB" id="A0A151AS09"/>
<dbReference type="InterPro" id="IPR002525">
    <property type="entry name" value="Transp_IS110-like_N"/>
</dbReference>
<dbReference type="PANTHER" id="PTHR33055">
    <property type="entry name" value="TRANSPOSASE FOR INSERTION SEQUENCE ELEMENT IS1111A"/>
    <property type="match status" value="1"/>
</dbReference>
<dbReference type="EMBL" id="LTBA01000079">
    <property type="protein sequence ID" value="KYH30434.1"/>
    <property type="molecule type" value="Genomic_DNA"/>
</dbReference>
<dbReference type="GO" id="GO:0006313">
    <property type="term" value="P:DNA transposition"/>
    <property type="evidence" value="ECO:0007669"/>
    <property type="project" value="InterPro"/>
</dbReference>